<protein>
    <submittedName>
        <fullName evidence="1">Uncharacterized protein</fullName>
    </submittedName>
</protein>
<feature type="non-terminal residue" evidence="1">
    <location>
        <position position="95"/>
    </location>
</feature>
<reference evidence="1" key="1">
    <citation type="submission" date="2021-06" db="EMBL/GenBank/DDBJ databases">
        <authorList>
            <person name="Hodson N. C."/>
            <person name="Mongue J. A."/>
            <person name="Jaron S. K."/>
        </authorList>
    </citation>
    <scope>NUCLEOTIDE SEQUENCE</scope>
</reference>
<gene>
    <name evidence="1" type="ORF">AFUS01_LOCUS603</name>
</gene>
<feature type="non-terminal residue" evidence="1">
    <location>
        <position position="1"/>
    </location>
</feature>
<name>A0A8J2NG74_9HEXA</name>
<proteinExistence type="predicted"/>
<keyword evidence="2" id="KW-1185">Reference proteome</keyword>
<accession>A0A8J2NG74</accession>
<evidence type="ECO:0000313" key="1">
    <source>
        <dbReference type="EMBL" id="CAG7646925.1"/>
    </source>
</evidence>
<dbReference type="OrthoDB" id="510539at2759"/>
<dbReference type="EMBL" id="CAJVCH010003031">
    <property type="protein sequence ID" value="CAG7646925.1"/>
    <property type="molecule type" value="Genomic_DNA"/>
</dbReference>
<sequence>YLHTIQGFLPADLTIKDILDTWTLQSGYPLVRITKISKTRFYISQETYARNNGASDSVQTEGFWNIPISIVSGSRPDFLDKKPKLWLRNNQLSVS</sequence>
<evidence type="ECO:0000313" key="2">
    <source>
        <dbReference type="Proteomes" id="UP000708208"/>
    </source>
</evidence>
<dbReference type="Proteomes" id="UP000708208">
    <property type="component" value="Unassembled WGS sequence"/>
</dbReference>
<comment type="caution">
    <text evidence="1">The sequence shown here is derived from an EMBL/GenBank/DDBJ whole genome shotgun (WGS) entry which is preliminary data.</text>
</comment>
<organism evidence="1 2">
    <name type="scientific">Allacma fusca</name>
    <dbReference type="NCBI Taxonomy" id="39272"/>
    <lineage>
        <taxon>Eukaryota</taxon>
        <taxon>Metazoa</taxon>
        <taxon>Ecdysozoa</taxon>
        <taxon>Arthropoda</taxon>
        <taxon>Hexapoda</taxon>
        <taxon>Collembola</taxon>
        <taxon>Symphypleona</taxon>
        <taxon>Sminthuridae</taxon>
        <taxon>Allacma</taxon>
    </lineage>
</organism>
<dbReference type="AlphaFoldDB" id="A0A8J2NG74"/>